<evidence type="ECO:0000313" key="1">
    <source>
        <dbReference type="EMBL" id="SVC35391.1"/>
    </source>
</evidence>
<protein>
    <submittedName>
        <fullName evidence="1">Uncharacterized protein</fullName>
    </submittedName>
</protein>
<dbReference type="InterPro" id="IPR029056">
    <property type="entry name" value="Ribokinase-like"/>
</dbReference>
<proteinExistence type="predicted"/>
<sequence>MYKGNKFYDVPGGGALYASLAALVNGRTPILNVCVGNDFPESVLVKLRDLGVNLN</sequence>
<name>A0A382LKJ7_9ZZZZ</name>
<dbReference type="AlphaFoldDB" id="A0A382LKJ7"/>
<accession>A0A382LKJ7</accession>
<gene>
    <name evidence="1" type="ORF">METZ01_LOCUS288245</name>
</gene>
<dbReference type="SUPFAM" id="SSF53613">
    <property type="entry name" value="Ribokinase-like"/>
    <property type="match status" value="1"/>
</dbReference>
<organism evidence="1">
    <name type="scientific">marine metagenome</name>
    <dbReference type="NCBI Taxonomy" id="408172"/>
    <lineage>
        <taxon>unclassified sequences</taxon>
        <taxon>metagenomes</taxon>
        <taxon>ecological metagenomes</taxon>
    </lineage>
</organism>
<dbReference type="EMBL" id="UINC01086699">
    <property type="protein sequence ID" value="SVC35391.1"/>
    <property type="molecule type" value="Genomic_DNA"/>
</dbReference>
<feature type="non-terminal residue" evidence="1">
    <location>
        <position position="55"/>
    </location>
</feature>
<reference evidence="1" key="1">
    <citation type="submission" date="2018-05" db="EMBL/GenBank/DDBJ databases">
        <authorList>
            <person name="Lanie J.A."/>
            <person name="Ng W.-L."/>
            <person name="Kazmierczak K.M."/>
            <person name="Andrzejewski T.M."/>
            <person name="Davidsen T.M."/>
            <person name="Wayne K.J."/>
            <person name="Tettelin H."/>
            <person name="Glass J.I."/>
            <person name="Rusch D."/>
            <person name="Podicherti R."/>
            <person name="Tsui H.-C.T."/>
            <person name="Winkler M.E."/>
        </authorList>
    </citation>
    <scope>NUCLEOTIDE SEQUENCE</scope>
</reference>